<organism evidence="8 9">
    <name type="scientific">Pontiella sulfatireligans</name>
    <dbReference type="NCBI Taxonomy" id="2750658"/>
    <lineage>
        <taxon>Bacteria</taxon>
        <taxon>Pseudomonadati</taxon>
        <taxon>Kiritimatiellota</taxon>
        <taxon>Kiritimatiellia</taxon>
        <taxon>Kiritimatiellales</taxon>
        <taxon>Pontiellaceae</taxon>
        <taxon>Pontiella</taxon>
    </lineage>
</organism>
<dbReference type="SUPFAM" id="SSF50978">
    <property type="entry name" value="WD40 repeat-like"/>
    <property type="match status" value="1"/>
</dbReference>
<dbReference type="Gene3D" id="1.10.510.10">
    <property type="entry name" value="Transferase(Phosphotransferase) domain 1"/>
    <property type="match status" value="1"/>
</dbReference>
<keyword evidence="2 5" id="KW-0547">Nucleotide-binding</keyword>
<keyword evidence="4 5" id="KW-0067">ATP-binding</keyword>
<feature type="domain" description="Protein kinase" evidence="7">
    <location>
        <begin position="63"/>
        <end position="436"/>
    </location>
</feature>
<dbReference type="GO" id="GO:0004674">
    <property type="term" value="F:protein serine/threonine kinase activity"/>
    <property type="evidence" value="ECO:0007669"/>
    <property type="project" value="TreeGrafter"/>
</dbReference>
<evidence type="ECO:0000259" key="7">
    <source>
        <dbReference type="PROSITE" id="PS50011"/>
    </source>
</evidence>
<dbReference type="InterPro" id="IPR006626">
    <property type="entry name" value="PbH1"/>
</dbReference>
<feature type="binding site" evidence="5">
    <location>
        <position position="92"/>
    </location>
    <ligand>
        <name>ATP</name>
        <dbReference type="ChEBI" id="CHEBI:30616"/>
    </ligand>
</feature>
<dbReference type="InterPro" id="IPR011050">
    <property type="entry name" value="Pectin_lyase_fold/virulence"/>
</dbReference>
<dbReference type="EMBL" id="CAAHFH010000001">
    <property type="protein sequence ID" value="VGO17980.1"/>
    <property type="molecule type" value="Genomic_DNA"/>
</dbReference>
<dbReference type="SUPFAM" id="SSF50969">
    <property type="entry name" value="YVTN repeat-like/Quinoprotein amine dehydrogenase"/>
    <property type="match status" value="1"/>
</dbReference>
<dbReference type="SUPFAM" id="SSF56112">
    <property type="entry name" value="Protein kinase-like (PK-like)"/>
    <property type="match status" value="1"/>
</dbReference>
<feature type="transmembrane region" description="Helical" evidence="6">
    <location>
        <begin position="429"/>
        <end position="451"/>
    </location>
</feature>
<dbReference type="PANTHER" id="PTHR43289:SF6">
    <property type="entry name" value="SERINE_THREONINE-PROTEIN KINASE NEKL-3"/>
    <property type="match status" value="1"/>
</dbReference>
<gene>
    <name evidence="8" type="primary">pknD_1</name>
    <name evidence="8" type="ORF">SCARR_00030</name>
</gene>
<proteinExistence type="predicted"/>
<evidence type="ECO:0000313" key="9">
    <source>
        <dbReference type="Proteomes" id="UP000346198"/>
    </source>
</evidence>
<sequence length="1470" mass="159717">MNESRQAGAGEWDATLTLWRQSIPDGGTAEDSIRAAHDTFPPTCSTNPHFRTLEPAAGSVPDFELGKQLGSGGMGVIYSANQTAFNREVAVKMVKPARKGSATAADALMAEAVVTGHLEHPNVVPVYDLGVDADGNLFYAMKEVQGLPWSKLMAKKTLDENLDILLRVSDTVSFAHARGILHRDLKPHNIMLGEFGETMVMDWGASCAFGGAQETGAMRAGSSFCGTPAYMSPEMARGDANRQGQASDVYLLGAILYQIVAGHPPRREKDPVHCISLASENFIEPVEGDGELLRIALQAMASIPADRHPDAKGFQQAIRDYRSHSESLRVLENAKANLFQAKQEHDYDLFSQAVFGFREAKALWPENPDAERLRIEAALEYARCAFGNSDYELAQSLLDPADPVHCELLEIIAKALRERDAHKRRSRRLLFTARLLIVLLLLVFAVAYFLIRGEHRKNLANLIAAHYGEQNHEATIAAFWEFHDRYSMDDLSHDTLLDVRVAAHMNPWCGAIETDIENPLKIMPGVEDGCVWVVGKKEMKKVRLDPDAGFDSATVASIHDFKFGKRLPPGKIVETVSMPFELASGEAVHESPDGTLWAGSGSLVCHRTAKGWEEVLDVALLDIPPLAADFEVDNLKRDEFQTWMELEGRGLPITGIIANRNQDRVAAVLGAGTLCWIDVINKKCVGWYYADMDFPLEGWESSQLFRKRTEPLLLFSPEEKWLLFCEGGLQTVVYAFELPVFSRKKYFVCSLRPCMDLAFPTEQRCWGLLDHGRLVFSPTTSALFRYWGEYYPWEPIQWSVSDDYGKRRLPSGNWKAAALSPDGSECFVIDDEDFLFAGSTLEGTGFDLRMKIENREWVDCETGQDGHGLALSDDGRLHAYNLHRHAIAVLELGGAVVDVCGGHHPDHCFAIIEKPHGKNDVVEITGIRSAAPQARVMASNCDFARVSCDPKGRWLAVLGTQECQVLDLKTGHVAAALKPGIGSICPVAFDAAGEYLICGGDWSYGTRTFKTGNWKVADQTDGGRAQVVIHQGRIIENKKYGLRSRLMGQTNLLWKASSGCSSLSVMPFTDPVSGQKSFWNQDWYDGFEVFDASNGKYDAGVQEYWKRKEIGAPVFNEGGAHALLPLGTGQLEMILKSDLYPLFDSRSMARKAGKAVYNSDASMALMKYAGGLALMNLRGPLSPRPMEESKKHYVSQNGLGLWPYSSWTTAARQIQTAVDVAIAGDEVVLDRGLFQINKSVSIREAIALRGRYGADSTVIDAGGSSTVVELRSVTDPCRIDGITLTGGNGWGGGIVCRDCRNVVISDCVISNNAGSTGGGINVVREYALKTGISDNSLRADGKAVPKDFGLIVVSNCLVQSNCSVGSGGGINFDGKEHVNGRLLIIDSDISGNVSGSSGGGAGIGNPSAGDQVDVAGCRIIGNKAQKTGGAVLAAGRAGGCTVSNTVFSGNSSGKGKDVVGAKLIGCTFEP</sequence>
<dbReference type="Proteomes" id="UP000346198">
    <property type="component" value="Unassembled WGS sequence"/>
</dbReference>
<dbReference type="Gene3D" id="2.160.20.10">
    <property type="entry name" value="Single-stranded right-handed beta-helix, Pectin lyase-like"/>
    <property type="match status" value="1"/>
</dbReference>
<evidence type="ECO:0000256" key="3">
    <source>
        <dbReference type="ARBA" id="ARBA00022777"/>
    </source>
</evidence>
<dbReference type="SMART" id="SM00220">
    <property type="entry name" value="S_TKc"/>
    <property type="match status" value="1"/>
</dbReference>
<dbReference type="InterPro" id="IPR012334">
    <property type="entry name" value="Pectin_lyas_fold"/>
</dbReference>
<dbReference type="InterPro" id="IPR011009">
    <property type="entry name" value="Kinase-like_dom_sf"/>
</dbReference>
<keyword evidence="6" id="KW-0472">Membrane</keyword>
<evidence type="ECO:0000256" key="1">
    <source>
        <dbReference type="ARBA" id="ARBA00022679"/>
    </source>
</evidence>
<keyword evidence="6" id="KW-0812">Transmembrane</keyword>
<evidence type="ECO:0000256" key="4">
    <source>
        <dbReference type="ARBA" id="ARBA00022840"/>
    </source>
</evidence>
<dbReference type="PROSITE" id="PS00107">
    <property type="entry name" value="PROTEIN_KINASE_ATP"/>
    <property type="match status" value="1"/>
</dbReference>
<dbReference type="SUPFAM" id="SSF51126">
    <property type="entry name" value="Pectin lyase-like"/>
    <property type="match status" value="1"/>
</dbReference>
<dbReference type="SMART" id="SM00710">
    <property type="entry name" value="PbH1"/>
    <property type="match status" value="6"/>
</dbReference>
<dbReference type="PANTHER" id="PTHR43289">
    <property type="entry name" value="MITOGEN-ACTIVATED PROTEIN KINASE KINASE KINASE 20-RELATED"/>
    <property type="match status" value="1"/>
</dbReference>
<dbReference type="Pfam" id="PF00069">
    <property type="entry name" value="Pkinase"/>
    <property type="match status" value="1"/>
</dbReference>
<dbReference type="CDD" id="cd14014">
    <property type="entry name" value="STKc_PknB_like"/>
    <property type="match status" value="1"/>
</dbReference>
<keyword evidence="3 8" id="KW-0418">Kinase</keyword>
<dbReference type="RefSeq" id="WP_136059523.1">
    <property type="nucleotide sequence ID" value="NZ_CAAHFH010000001.1"/>
</dbReference>
<accession>A0A6C2UCV7</accession>
<dbReference type="InterPro" id="IPR017441">
    <property type="entry name" value="Protein_kinase_ATP_BS"/>
</dbReference>
<keyword evidence="1" id="KW-0808">Transferase</keyword>
<evidence type="ECO:0000256" key="2">
    <source>
        <dbReference type="ARBA" id="ARBA00022741"/>
    </source>
</evidence>
<dbReference type="PROSITE" id="PS50011">
    <property type="entry name" value="PROTEIN_KINASE_DOM"/>
    <property type="match status" value="1"/>
</dbReference>
<dbReference type="PROSITE" id="PS00108">
    <property type="entry name" value="PROTEIN_KINASE_ST"/>
    <property type="match status" value="1"/>
</dbReference>
<evidence type="ECO:0000256" key="6">
    <source>
        <dbReference type="SAM" id="Phobius"/>
    </source>
</evidence>
<keyword evidence="9" id="KW-1185">Reference proteome</keyword>
<dbReference type="InterPro" id="IPR000719">
    <property type="entry name" value="Prot_kinase_dom"/>
</dbReference>
<evidence type="ECO:0000256" key="5">
    <source>
        <dbReference type="PROSITE-ProRule" id="PRU10141"/>
    </source>
</evidence>
<reference evidence="8 9" key="1">
    <citation type="submission" date="2019-04" db="EMBL/GenBank/DDBJ databases">
        <authorList>
            <person name="Van Vliet M D."/>
        </authorList>
    </citation>
    <scope>NUCLEOTIDE SEQUENCE [LARGE SCALE GENOMIC DNA]</scope>
    <source>
        <strain evidence="8 9">F21</strain>
    </source>
</reference>
<dbReference type="GO" id="GO:0005524">
    <property type="term" value="F:ATP binding"/>
    <property type="evidence" value="ECO:0007669"/>
    <property type="project" value="UniProtKB-UniRule"/>
</dbReference>
<dbReference type="InterPro" id="IPR011044">
    <property type="entry name" value="Quino_amine_DH_bsu"/>
</dbReference>
<protein>
    <submittedName>
        <fullName evidence="8">Serine/threonine-protein kinase PknD</fullName>
    </submittedName>
</protein>
<dbReference type="Gene3D" id="3.30.200.20">
    <property type="entry name" value="Phosphorylase Kinase, domain 1"/>
    <property type="match status" value="1"/>
</dbReference>
<name>A0A6C2UCV7_9BACT</name>
<keyword evidence="6" id="KW-1133">Transmembrane helix</keyword>
<dbReference type="InterPro" id="IPR008271">
    <property type="entry name" value="Ser/Thr_kinase_AS"/>
</dbReference>
<evidence type="ECO:0000313" key="8">
    <source>
        <dbReference type="EMBL" id="VGO17980.1"/>
    </source>
</evidence>
<dbReference type="InterPro" id="IPR036322">
    <property type="entry name" value="WD40_repeat_dom_sf"/>
</dbReference>